<dbReference type="EC" id="3.5.1.4" evidence="3"/>
<feature type="binding site" evidence="6">
    <location>
        <position position="185"/>
    </location>
    <ligand>
        <name>substrate</name>
    </ligand>
</feature>
<dbReference type="Pfam" id="PF01425">
    <property type="entry name" value="Amidase"/>
    <property type="match status" value="1"/>
</dbReference>
<dbReference type="Gene3D" id="3.90.1300.10">
    <property type="entry name" value="Amidase signature (AS) domain"/>
    <property type="match status" value="1"/>
</dbReference>
<dbReference type="InterPro" id="IPR036928">
    <property type="entry name" value="AS_sf"/>
</dbReference>
<evidence type="ECO:0000313" key="8">
    <source>
        <dbReference type="EMBL" id="ODV72517.1"/>
    </source>
</evidence>
<dbReference type="PANTHER" id="PTHR46072">
    <property type="entry name" value="AMIDASE-RELATED-RELATED"/>
    <property type="match status" value="1"/>
</dbReference>
<keyword evidence="4" id="KW-0378">Hydrolase</keyword>
<dbReference type="EMBL" id="KV453934">
    <property type="protein sequence ID" value="ODV72517.1"/>
    <property type="molecule type" value="Genomic_DNA"/>
</dbReference>
<dbReference type="PIRSF" id="PIRSF001221">
    <property type="entry name" value="Amidase_fungi"/>
    <property type="match status" value="1"/>
</dbReference>
<dbReference type="InterPro" id="IPR020556">
    <property type="entry name" value="Amidase_CS"/>
</dbReference>
<comment type="similarity">
    <text evidence="2">Belongs to the amidase family.</text>
</comment>
<dbReference type="RefSeq" id="XP_020069556.1">
    <property type="nucleotide sequence ID" value="XM_020216900.1"/>
</dbReference>
<feature type="domain" description="Amidase" evidence="7">
    <location>
        <begin position="79"/>
        <end position="530"/>
    </location>
</feature>
<sequence length="548" mass="60321">MTQDNYKEIAAKKLAERDAKFIKEWLVPEDKLPGPEVKDVLSFPRECGFLTPSEIAITEAEGTEILQKIKDRVWTAYDVASAFGHRATIAHQLTNCLSEIFFEEGLQMAKELDEYYEKTGQLKGPLHGLPISLKDNLNIKGQPTSIGFVGFAFSPEKFDKDAVLVEMLRDMGAVFYVKTNVPVAMMMAESINHIYGNTVNPLNRDLTSGGSSGGEAALIAMKGSPIGVGSDIGGSLRIPASLQNIFTIRSSGGRFPTYGARSGLPGLESVNSVNGPMSTSLDTLELYSKLVIDGEPWLKDGKVIEIPWRDVELPEKLTIAVLRDDGVVHPSPGILRGVDIAVQALKKQGHDIIEWDPKDHERLDAIITEFFLADGGIHCKEYAGLTGEPFFPGMKMYTTCKEKGVSELWDLHAERTTLTKNYLDRWAATKTNTKSGKPIDMILMPVSPYSGCANGKFRYVGYTAVFNALDFTAGTVPVTRADKAIDVKDPGYVPKSERDKMVQDLLDTDEVHGGAISVQVVGRRLQEEKVIKMMRVVAKAVGTDKYWH</sequence>
<dbReference type="GO" id="GO:0004040">
    <property type="term" value="F:amidase activity"/>
    <property type="evidence" value="ECO:0007669"/>
    <property type="project" value="UniProtKB-EC"/>
</dbReference>
<feature type="binding site" evidence="6">
    <location>
        <position position="211"/>
    </location>
    <ligand>
        <name>substrate</name>
    </ligand>
</feature>
<feature type="active site" description="Acyl-ester intermediate" evidence="5">
    <location>
        <position position="235"/>
    </location>
</feature>
<dbReference type="PROSITE" id="PS00571">
    <property type="entry name" value="AMIDASES"/>
    <property type="match status" value="1"/>
</dbReference>
<evidence type="ECO:0000259" key="7">
    <source>
        <dbReference type="Pfam" id="PF01425"/>
    </source>
</evidence>
<protein>
    <recommendedName>
        <fullName evidence="3">amidase</fullName>
        <ecNumber evidence="3">3.5.1.4</ecNumber>
    </recommendedName>
</protein>
<comment type="catalytic activity">
    <reaction evidence="1">
        <text>a monocarboxylic acid amide + H2O = a monocarboxylate + NH4(+)</text>
        <dbReference type="Rhea" id="RHEA:12020"/>
        <dbReference type="ChEBI" id="CHEBI:15377"/>
        <dbReference type="ChEBI" id="CHEBI:28938"/>
        <dbReference type="ChEBI" id="CHEBI:35757"/>
        <dbReference type="ChEBI" id="CHEBI:83628"/>
        <dbReference type="EC" id="3.5.1.4"/>
    </reaction>
</comment>
<name>A0A1E4RZ28_CYBJN</name>
<keyword evidence="9" id="KW-1185">Reference proteome</keyword>
<evidence type="ECO:0000256" key="2">
    <source>
        <dbReference type="ARBA" id="ARBA00009199"/>
    </source>
</evidence>
<dbReference type="InterPro" id="IPR023631">
    <property type="entry name" value="Amidase_dom"/>
</dbReference>
<dbReference type="OrthoDB" id="6428749at2759"/>
<feature type="active site" description="Charge relay system" evidence="5">
    <location>
        <position position="211"/>
    </location>
</feature>
<dbReference type="GeneID" id="30991296"/>
<gene>
    <name evidence="8" type="ORF">CYBJADRAFT_177975</name>
</gene>
<evidence type="ECO:0000256" key="6">
    <source>
        <dbReference type="PIRSR" id="PIRSR001221-2"/>
    </source>
</evidence>
<feature type="active site" description="Charge relay system" evidence="5">
    <location>
        <position position="134"/>
    </location>
</feature>
<evidence type="ECO:0000256" key="4">
    <source>
        <dbReference type="ARBA" id="ARBA00022801"/>
    </source>
</evidence>
<dbReference type="STRING" id="983966.A0A1E4RZ28"/>
<accession>A0A1E4RZ28</accession>
<evidence type="ECO:0000256" key="5">
    <source>
        <dbReference type="PIRSR" id="PIRSR001221-1"/>
    </source>
</evidence>
<evidence type="ECO:0000256" key="1">
    <source>
        <dbReference type="ARBA" id="ARBA00001311"/>
    </source>
</evidence>
<evidence type="ECO:0000256" key="3">
    <source>
        <dbReference type="ARBA" id="ARBA00012922"/>
    </source>
</evidence>
<reference evidence="8 9" key="1">
    <citation type="journal article" date="2016" name="Proc. Natl. Acad. Sci. U.S.A.">
        <title>Comparative genomics of biotechnologically important yeasts.</title>
        <authorList>
            <person name="Riley R."/>
            <person name="Haridas S."/>
            <person name="Wolfe K.H."/>
            <person name="Lopes M.R."/>
            <person name="Hittinger C.T."/>
            <person name="Goeker M."/>
            <person name="Salamov A.A."/>
            <person name="Wisecaver J.H."/>
            <person name="Long T.M."/>
            <person name="Calvey C.H."/>
            <person name="Aerts A.L."/>
            <person name="Barry K.W."/>
            <person name="Choi C."/>
            <person name="Clum A."/>
            <person name="Coughlan A.Y."/>
            <person name="Deshpande S."/>
            <person name="Douglass A.P."/>
            <person name="Hanson S.J."/>
            <person name="Klenk H.-P."/>
            <person name="LaButti K.M."/>
            <person name="Lapidus A."/>
            <person name="Lindquist E.A."/>
            <person name="Lipzen A.M."/>
            <person name="Meier-Kolthoff J.P."/>
            <person name="Ohm R.A."/>
            <person name="Otillar R.P."/>
            <person name="Pangilinan J.L."/>
            <person name="Peng Y."/>
            <person name="Rokas A."/>
            <person name="Rosa C.A."/>
            <person name="Scheuner C."/>
            <person name="Sibirny A.A."/>
            <person name="Slot J.C."/>
            <person name="Stielow J.B."/>
            <person name="Sun H."/>
            <person name="Kurtzman C.P."/>
            <person name="Blackwell M."/>
            <person name="Grigoriev I.V."/>
            <person name="Jeffries T.W."/>
        </authorList>
    </citation>
    <scope>NUCLEOTIDE SEQUENCE [LARGE SCALE GENOMIC DNA]</scope>
    <source>
        <strain evidence="9">ATCC 18201 / CBS 1600 / BCRC 20928 / JCM 3617 / NBRC 0987 / NRRL Y-1542</strain>
    </source>
</reference>
<organism evidence="8 9">
    <name type="scientific">Cyberlindnera jadinii (strain ATCC 18201 / CBS 1600 / BCRC 20928 / JCM 3617 / NBRC 0987 / NRRL Y-1542)</name>
    <name type="common">Torula yeast</name>
    <name type="synonym">Candida utilis</name>
    <dbReference type="NCBI Taxonomy" id="983966"/>
    <lineage>
        <taxon>Eukaryota</taxon>
        <taxon>Fungi</taxon>
        <taxon>Dikarya</taxon>
        <taxon>Ascomycota</taxon>
        <taxon>Saccharomycotina</taxon>
        <taxon>Saccharomycetes</taxon>
        <taxon>Phaffomycetales</taxon>
        <taxon>Phaffomycetaceae</taxon>
        <taxon>Cyberlindnera</taxon>
    </lineage>
</organism>
<evidence type="ECO:0000313" key="9">
    <source>
        <dbReference type="Proteomes" id="UP000094389"/>
    </source>
</evidence>
<dbReference type="AlphaFoldDB" id="A0A1E4RZ28"/>
<feature type="binding site" evidence="6">
    <location>
        <begin position="232"/>
        <end position="235"/>
    </location>
    <ligand>
        <name>substrate</name>
    </ligand>
</feature>
<dbReference type="PANTHER" id="PTHR46072:SF11">
    <property type="entry name" value="AMIDASE-RELATED"/>
    <property type="match status" value="1"/>
</dbReference>
<dbReference type="SUPFAM" id="SSF75304">
    <property type="entry name" value="Amidase signature (AS) enzymes"/>
    <property type="match status" value="1"/>
</dbReference>
<dbReference type="OMA" id="EPWRPEM"/>
<dbReference type="Proteomes" id="UP000094389">
    <property type="component" value="Unassembled WGS sequence"/>
</dbReference>
<proteinExistence type="inferred from homology"/>